<evidence type="ECO:0000256" key="1">
    <source>
        <dbReference type="ARBA" id="ARBA00004167"/>
    </source>
</evidence>
<dbReference type="PANTHER" id="PTHR30627">
    <property type="entry name" value="PEPTIDOGLYCAN D,D-TRANSPEPTIDASE"/>
    <property type="match status" value="1"/>
</dbReference>
<dbReference type="InterPro" id="IPR001460">
    <property type="entry name" value="PCN-bd_Tpept"/>
</dbReference>
<dbReference type="EMBL" id="JAPAIK010000451">
    <property type="protein sequence ID" value="MCW1073680.1"/>
    <property type="molecule type" value="Genomic_DNA"/>
</dbReference>
<dbReference type="Pfam" id="PF00905">
    <property type="entry name" value="Transpeptidase"/>
    <property type="match status" value="1"/>
</dbReference>
<feature type="non-terminal residue" evidence="3">
    <location>
        <position position="1"/>
    </location>
</feature>
<dbReference type="InterPro" id="IPR012338">
    <property type="entry name" value="Beta-lactam/transpept-like"/>
</dbReference>
<evidence type="ECO:0000259" key="2">
    <source>
        <dbReference type="Pfam" id="PF00905"/>
    </source>
</evidence>
<dbReference type="InterPro" id="IPR050515">
    <property type="entry name" value="Beta-lactam/transpept"/>
</dbReference>
<dbReference type="AlphaFoldDB" id="A0AAW5TL24"/>
<dbReference type="Proteomes" id="UP001208853">
    <property type="component" value="Unassembled WGS sequence"/>
</dbReference>
<evidence type="ECO:0000313" key="3">
    <source>
        <dbReference type="EMBL" id="MCW1073680.1"/>
    </source>
</evidence>
<name>A0AAW5TL24_STRAP</name>
<proteinExistence type="predicted"/>
<reference evidence="3" key="1">
    <citation type="submission" date="2022-10" db="EMBL/GenBank/DDBJ databases">
        <title>Comparative genomic study of S. anginosus.</title>
        <authorList>
            <person name="Prasad A."/>
            <person name="Ene A."/>
            <person name="Jablonska S."/>
            <person name="Du J."/>
            <person name="Wolfe A.J."/>
            <person name="Putonti C."/>
        </authorList>
    </citation>
    <scope>NUCLEOTIDE SEQUENCE</scope>
    <source>
        <strain evidence="3">UMB6888</strain>
    </source>
</reference>
<organism evidence="3 4">
    <name type="scientific">Streptococcus anginosus</name>
    <dbReference type="NCBI Taxonomy" id="1328"/>
    <lineage>
        <taxon>Bacteria</taxon>
        <taxon>Bacillati</taxon>
        <taxon>Bacillota</taxon>
        <taxon>Bacilli</taxon>
        <taxon>Lactobacillales</taxon>
        <taxon>Streptococcaceae</taxon>
        <taxon>Streptococcus</taxon>
        <taxon>Streptococcus anginosus group</taxon>
    </lineage>
</organism>
<gene>
    <name evidence="3" type="ORF">OJ930_11930</name>
</gene>
<evidence type="ECO:0000313" key="4">
    <source>
        <dbReference type="Proteomes" id="UP001208853"/>
    </source>
</evidence>
<accession>A0AAW5TL24</accession>
<dbReference type="GO" id="GO:0005886">
    <property type="term" value="C:plasma membrane"/>
    <property type="evidence" value="ECO:0007669"/>
    <property type="project" value="TreeGrafter"/>
</dbReference>
<dbReference type="GO" id="GO:0071555">
    <property type="term" value="P:cell wall organization"/>
    <property type="evidence" value="ECO:0007669"/>
    <property type="project" value="TreeGrafter"/>
</dbReference>
<feature type="non-terminal residue" evidence="3">
    <location>
        <position position="85"/>
    </location>
</feature>
<dbReference type="SUPFAM" id="SSF56601">
    <property type="entry name" value="beta-lactamase/transpeptidase-like"/>
    <property type="match status" value="1"/>
</dbReference>
<dbReference type="Gene3D" id="3.30.450.330">
    <property type="match status" value="1"/>
</dbReference>
<comment type="caution">
    <text evidence="3">The sequence shown here is derived from an EMBL/GenBank/DDBJ whole genome shotgun (WGS) entry which is preliminary data.</text>
</comment>
<feature type="domain" description="Penicillin-binding protein transpeptidase" evidence="2">
    <location>
        <begin position="1"/>
        <end position="82"/>
    </location>
</feature>
<protein>
    <submittedName>
        <fullName evidence="3">Penicillin-binding transpeptidase domain-containing protein</fullName>
    </submittedName>
</protein>
<sequence>NMMQAVTNNQSTGWRGKVPGYNVAGKTGTAQVPDANGNLTRRVGTFIAAIPAEDPQIAVAIAVYGGAGAGYGGDTAVPVFANFAP</sequence>
<dbReference type="GO" id="GO:0008658">
    <property type="term" value="F:penicillin binding"/>
    <property type="evidence" value="ECO:0007669"/>
    <property type="project" value="InterPro"/>
</dbReference>
<comment type="subcellular location">
    <subcellularLocation>
        <location evidence="1">Membrane</location>
        <topology evidence="1">Single-pass membrane protein</topology>
    </subcellularLocation>
</comment>